<comment type="caution">
    <text evidence="5">The sequence shown here is derived from an EMBL/GenBank/DDBJ whole genome shotgun (WGS) entry which is preliminary data.</text>
</comment>
<dbReference type="SUPFAM" id="SSF47095">
    <property type="entry name" value="HMG-box"/>
    <property type="match status" value="1"/>
</dbReference>
<evidence type="ECO:0000313" key="6">
    <source>
        <dbReference type="Proteomes" id="UP000198406"/>
    </source>
</evidence>
<evidence type="ECO:0000259" key="4">
    <source>
        <dbReference type="PROSITE" id="PS50118"/>
    </source>
</evidence>
<feature type="region of interest" description="Disordered" evidence="3">
    <location>
        <begin position="1"/>
        <end position="61"/>
    </location>
</feature>
<dbReference type="GO" id="GO:0003677">
    <property type="term" value="F:DNA binding"/>
    <property type="evidence" value="ECO:0007669"/>
    <property type="project" value="UniProtKB-UniRule"/>
</dbReference>
<reference evidence="5 6" key="1">
    <citation type="journal article" date="2015" name="Plant Cell">
        <title>Oil accumulation by the oleaginous diatom Fistulifera solaris as revealed by the genome and transcriptome.</title>
        <authorList>
            <person name="Tanaka T."/>
            <person name="Maeda Y."/>
            <person name="Veluchamy A."/>
            <person name="Tanaka M."/>
            <person name="Abida H."/>
            <person name="Marechal E."/>
            <person name="Bowler C."/>
            <person name="Muto M."/>
            <person name="Sunaga Y."/>
            <person name="Tanaka M."/>
            <person name="Yoshino T."/>
            <person name="Taniguchi T."/>
            <person name="Fukuda Y."/>
            <person name="Nemoto M."/>
            <person name="Matsumoto M."/>
            <person name="Wong P.S."/>
            <person name="Aburatani S."/>
            <person name="Fujibuchi W."/>
        </authorList>
    </citation>
    <scope>NUCLEOTIDE SEQUENCE [LARGE SCALE GENOMIC DNA]</scope>
    <source>
        <strain evidence="5 6">JPCC DA0580</strain>
    </source>
</reference>
<name>A0A1Z5KMI9_FISSO</name>
<dbReference type="InterPro" id="IPR009071">
    <property type="entry name" value="HMG_box_dom"/>
</dbReference>
<dbReference type="SMART" id="SM00398">
    <property type="entry name" value="HMG"/>
    <property type="match status" value="1"/>
</dbReference>
<dbReference type="PANTHER" id="PTHR48112:SF15">
    <property type="entry name" value="HMG BOX DOMAIN-CONTAINING PROTEIN"/>
    <property type="match status" value="1"/>
</dbReference>
<organism evidence="5 6">
    <name type="scientific">Fistulifera solaris</name>
    <name type="common">Oleaginous diatom</name>
    <dbReference type="NCBI Taxonomy" id="1519565"/>
    <lineage>
        <taxon>Eukaryota</taxon>
        <taxon>Sar</taxon>
        <taxon>Stramenopiles</taxon>
        <taxon>Ochrophyta</taxon>
        <taxon>Bacillariophyta</taxon>
        <taxon>Bacillariophyceae</taxon>
        <taxon>Bacillariophycidae</taxon>
        <taxon>Naviculales</taxon>
        <taxon>Naviculaceae</taxon>
        <taxon>Fistulifera</taxon>
    </lineage>
</organism>
<gene>
    <name evidence="5" type="ORF">FisN_13Hh364</name>
</gene>
<protein>
    <recommendedName>
        <fullName evidence="4">HMG box domain-containing protein</fullName>
    </recommendedName>
</protein>
<feature type="compositionally biased region" description="Basic residues" evidence="3">
    <location>
        <begin position="43"/>
        <end position="55"/>
    </location>
</feature>
<feature type="domain" description="HMG box" evidence="4">
    <location>
        <begin position="53"/>
        <end position="129"/>
    </location>
</feature>
<dbReference type="Pfam" id="PF00505">
    <property type="entry name" value="HMG_box"/>
    <property type="match status" value="1"/>
</dbReference>
<dbReference type="PANTHER" id="PTHR48112">
    <property type="entry name" value="HIGH MOBILITY GROUP PROTEIN DSP1"/>
    <property type="match status" value="1"/>
</dbReference>
<dbReference type="InParanoid" id="A0A1Z5KMI9"/>
<evidence type="ECO:0000256" key="2">
    <source>
        <dbReference type="PROSITE-ProRule" id="PRU00267"/>
    </source>
</evidence>
<accession>A0A1Z5KMI9</accession>
<sequence>MEGTLKRSDSNEEDQKMSAQQEQQREDPSSSATTDLSIAAPAKKTRKKDKNKPKRPLSAYNLFFKDERLRYLKEEEEQPPTSGPKDKFLNMSREIGRRWMNLSSERRKIYEALAEEAMFRYRVSMDAYKARKQLEETAATQLLAQQQPAVARPAPPDRTAFASAFQQYSLENTHKSTAALESFLLANQATHLPTGALPMHMLQSAASRELLHRPESSSAETNLLNYLLLEKLAQSRERAEDATTMRLNALLQARAPHERPPTLDARWLYDNRMLPTAPSIPMNQAPNRDLREQRKQELLEFVRQQQNPQWMELLNPENQPNPHGNPHRKF</sequence>
<dbReference type="Gene3D" id="1.10.30.10">
    <property type="entry name" value="High mobility group box domain"/>
    <property type="match status" value="1"/>
</dbReference>
<proteinExistence type="predicted"/>
<evidence type="ECO:0000313" key="5">
    <source>
        <dbReference type="EMBL" id="GAX27550.1"/>
    </source>
</evidence>
<keyword evidence="6" id="KW-1185">Reference proteome</keyword>
<feature type="DNA-binding region" description="HMG box" evidence="2">
    <location>
        <begin position="53"/>
        <end position="129"/>
    </location>
</feature>
<dbReference type="InterPro" id="IPR036910">
    <property type="entry name" value="HMG_box_dom_sf"/>
</dbReference>
<dbReference type="EMBL" id="BDSP01000259">
    <property type="protein sequence ID" value="GAX27550.1"/>
    <property type="molecule type" value="Genomic_DNA"/>
</dbReference>
<feature type="compositionally biased region" description="Basic and acidic residues" evidence="3">
    <location>
        <begin position="1"/>
        <end position="16"/>
    </location>
</feature>
<dbReference type="OrthoDB" id="49060at2759"/>
<keyword evidence="2" id="KW-0539">Nucleus</keyword>
<dbReference type="AlphaFoldDB" id="A0A1Z5KMI9"/>
<dbReference type="PROSITE" id="PS50118">
    <property type="entry name" value="HMG_BOX_2"/>
    <property type="match status" value="1"/>
</dbReference>
<dbReference type="InterPro" id="IPR050342">
    <property type="entry name" value="HMGB"/>
</dbReference>
<evidence type="ECO:0000256" key="3">
    <source>
        <dbReference type="SAM" id="MobiDB-lite"/>
    </source>
</evidence>
<evidence type="ECO:0000256" key="1">
    <source>
        <dbReference type="ARBA" id="ARBA00023125"/>
    </source>
</evidence>
<dbReference type="Proteomes" id="UP000198406">
    <property type="component" value="Unassembled WGS sequence"/>
</dbReference>
<dbReference type="GO" id="GO:0005634">
    <property type="term" value="C:nucleus"/>
    <property type="evidence" value="ECO:0007669"/>
    <property type="project" value="UniProtKB-UniRule"/>
</dbReference>
<keyword evidence="1 2" id="KW-0238">DNA-binding</keyword>
<dbReference type="CDD" id="cd00084">
    <property type="entry name" value="HMG-box_SF"/>
    <property type="match status" value="1"/>
</dbReference>